<reference evidence="3" key="2">
    <citation type="submission" date="2015-01" db="EMBL/GenBank/DDBJ databases">
        <title>Evolutionary Origins and Diversification of the Mycorrhizal Mutualists.</title>
        <authorList>
            <consortium name="DOE Joint Genome Institute"/>
            <consortium name="Mycorrhizal Genomics Consortium"/>
            <person name="Kohler A."/>
            <person name="Kuo A."/>
            <person name="Nagy L.G."/>
            <person name="Floudas D."/>
            <person name="Copeland A."/>
            <person name="Barry K.W."/>
            <person name="Cichocki N."/>
            <person name="Veneault-Fourrey C."/>
            <person name="LaButti K."/>
            <person name="Lindquist E.A."/>
            <person name="Lipzen A."/>
            <person name="Lundell T."/>
            <person name="Morin E."/>
            <person name="Murat C."/>
            <person name="Riley R."/>
            <person name="Ohm R."/>
            <person name="Sun H."/>
            <person name="Tunlid A."/>
            <person name="Henrissat B."/>
            <person name="Grigoriev I.V."/>
            <person name="Hibbett D.S."/>
            <person name="Martin F."/>
        </authorList>
    </citation>
    <scope>NUCLEOTIDE SEQUENCE [LARGE SCALE GENOMIC DNA]</scope>
    <source>
        <strain evidence="3">h7</strain>
    </source>
</reference>
<evidence type="ECO:0000256" key="1">
    <source>
        <dbReference type="SAM" id="MobiDB-lite"/>
    </source>
</evidence>
<feature type="compositionally biased region" description="Low complexity" evidence="1">
    <location>
        <begin position="69"/>
        <end position="79"/>
    </location>
</feature>
<protein>
    <submittedName>
        <fullName evidence="2">Uncharacterized protein</fullName>
    </submittedName>
</protein>
<dbReference type="Proteomes" id="UP000053424">
    <property type="component" value="Unassembled WGS sequence"/>
</dbReference>
<evidence type="ECO:0000313" key="3">
    <source>
        <dbReference type="Proteomes" id="UP000053424"/>
    </source>
</evidence>
<reference evidence="2 3" key="1">
    <citation type="submission" date="2014-04" db="EMBL/GenBank/DDBJ databases">
        <authorList>
            <consortium name="DOE Joint Genome Institute"/>
            <person name="Kuo A."/>
            <person name="Gay G."/>
            <person name="Dore J."/>
            <person name="Kohler A."/>
            <person name="Nagy L.G."/>
            <person name="Floudas D."/>
            <person name="Copeland A."/>
            <person name="Barry K.W."/>
            <person name="Cichocki N."/>
            <person name="Veneault-Fourrey C."/>
            <person name="LaButti K."/>
            <person name="Lindquist E.A."/>
            <person name="Lipzen A."/>
            <person name="Lundell T."/>
            <person name="Morin E."/>
            <person name="Murat C."/>
            <person name="Sun H."/>
            <person name="Tunlid A."/>
            <person name="Henrissat B."/>
            <person name="Grigoriev I.V."/>
            <person name="Hibbett D.S."/>
            <person name="Martin F."/>
            <person name="Nordberg H.P."/>
            <person name="Cantor M.N."/>
            <person name="Hua S.X."/>
        </authorList>
    </citation>
    <scope>NUCLEOTIDE SEQUENCE [LARGE SCALE GENOMIC DNA]</scope>
    <source>
        <strain evidence="3">h7</strain>
    </source>
</reference>
<dbReference type="AlphaFoldDB" id="A0A0C2XEM3"/>
<proteinExistence type="predicted"/>
<evidence type="ECO:0000313" key="2">
    <source>
        <dbReference type="EMBL" id="KIM36378.1"/>
    </source>
</evidence>
<feature type="region of interest" description="Disordered" evidence="1">
    <location>
        <begin position="69"/>
        <end position="91"/>
    </location>
</feature>
<dbReference type="EMBL" id="KN831806">
    <property type="protein sequence ID" value="KIM36378.1"/>
    <property type="molecule type" value="Genomic_DNA"/>
</dbReference>
<accession>A0A0C2XEM3</accession>
<name>A0A0C2XEM3_HEBCY</name>
<keyword evidence="3" id="KW-1185">Reference proteome</keyword>
<sequence length="91" mass="9759">MHMRYNGQAALNASSDSAVEAEIPVILPLLNRLPALVLEQSTYHLQGAISKPDFQEFSTHARLVREFSLSGSGASSSDSDGLKSKPVRSCA</sequence>
<dbReference type="HOGENOM" id="CLU_2427255_0_0_1"/>
<gene>
    <name evidence="2" type="ORF">M413DRAFT_292402</name>
</gene>
<organism evidence="2 3">
    <name type="scientific">Hebeloma cylindrosporum</name>
    <dbReference type="NCBI Taxonomy" id="76867"/>
    <lineage>
        <taxon>Eukaryota</taxon>
        <taxon>Fungi</taxon>
        <taxon>Dikarya</taxon>
        <taxon>Basidiomycota</taxon>
        <taxon>Agaricomycotina</taxon>
        <taxon>Agaricomycetes</taxon>
        <taxon>Agaricomycetidae</taxon>
        <taxon>Agaricales</taxon>
        <taxon>Agaricineae</taxon>
        <taxon>Hymenogastraceae</taxon>
        <taxon>Hebeloma</taxon>
    </lineage>
</organism>